<organism evidence="2 3">
    <name type="scientific">Pycnococcus provasolii</name>
    <dbReference type="NCBI Taxonomy" id="41880"/>
    <lineage>
        <taxon>Eukaryota</taxon>
        <taxon>Viridiplantae</taxon>
        <taxon>Chlorophyta</taxon>
        <taxon>Pseudoscourfieldiophyceae</taxon>
        <taxon>Pseudoscourfieldiales</taxon>
        <taxon>Pycnococcaceae</taxon>
        <taxon>Pycnococcus</taxon>
    </lineage>
</organism>
<feature type="region of interest" description="Disordered" evidence="1">
    <location>
        <begin position="238"/>
        <end position="268"/>
    </location>
</feature>
<evidence type="ECO:0000313" key="3">
    <source>
        <dbReference type="Proteomes" id="UP000660262"/>
    </source>
</evidence>
<feature type="compositionally biased region" description="Low complexity" evidence="1">
    <location>
        <begin position="157"/>
        <end position="168"/>
    </location>
</feature>
<dbReference type="AlphaFoldDB" id="A0A830HWJ5"/>
<sequence length="268" mass="29096">MDAEEQRKMDFAAVAIQSRARAFMAKKEVQCMIAERDAAVAEGDYADVFVGGRSTVSLRHTPALSLCHLSAPDEKAMESFLALPVTSISPPLSPRPAAAGGGLSAIRQARVSASTLRISLPLTRRKDDNGGTVDEEHEDVHEHEQEQEQEKAQGEQLPLSPVRGVRRPPSGRVAQALLEARAVARELTTKLDALCAPAPNVAPSYTLNDDGTLEPLYPDLSMFVRHDFTKMPALPRWREGGDVVDATPDPPKHAKPHAKPHASVRARN</sequence>
<name>A0A830HWJ5_9CHLO</name>
<reference evidence="2" key="1">
    <citation type="submission" date="2020-10" db="EMBL/GenBank/DDBJ databases">
        <title>Unveiling of a novel bifunctional photoreceptor, Dualchrome1, isolated from a cosmopolitan green alga.</title>
        <authorList>
            <person name="Suzuki S."/>
            <person name="Kawachi M."/>
        </authorList>
    </citation>
    <scope>NUCLEOTIDE SEQUENCE</scope>
    <source>
        <strain evidence="2">NIES 2893</strain>
    </source>
</reference>
<protein>
    <submittedName>
        <fullName evidence="2">Uncharacterized protein</fullName>
    </submittedName>
</protein>
<evidence type="ECO:0000256" key="1">
    <source>
        <dbReference type="SAM" id="MobiDB-lite"/>
    </source>
</evidence>
<comment type="caution">
    <text evidence="2">The sequence shown here is derived from an EMBL/GenBank/DDBJ whole genome shotgun (WGS) entry which is preliminary data.</text>
</comment>
<feature type="compositionally biased region" description="Basic and acidic residues" evidence="1">
    <location>
        <begin position="138"/>
        <end position="153"/>
    </location>
</feature>
<evidence type="ECO:0000313" key="2">
    <source>
        <dbReference type="EMBL" id="GHP11308.1"/>
    </source>
</evidence>
<gene>
    <name evidence="2" type="ORF">PPROV_001003600</name>
</gene>
<accession>A0A830HWJ5</accession>
<keyword evidence="3" id="KW-1185">Reference proteome</keyword>
<dbReference type="EMBL" id="BNJQ01000033">
    <property type="protein sequence ID" value="GHP11308.1"/>
    <property type="molecule type" value="Genomic_DNA"/>
</dbReference>
<feature type="region of interest" description="Disordered" evidence="1">
    <location>
        <begin position="122"/>
        <end position="168"/>
    </location>
</feature>
<feature type="compositionally biased region" description="Basic residues" evidence="1">
    <location>
        <begin position="253"/>
        <end position="268"/>
    </location>
</feature>
<dbReference type="Proteomes" id="UP000660262">
    <property type="component" value="Unassembled WGS sequence"/>
</dbReference>
<dbReference type="PROSITE" id="PS50096">
    <property type="entry name" value="IQ"/>
    <property type="match status" value="1"/>
</dbReference>
<proteinExistence type="predicted"/>
<dbReference type="CDD" id="cd23767">
    <property type="entry name" value="IQCD"/>
    <property type="match status" value="1"/>
</dbReference>